<sequence>MKKVRKRKLCRSQQRCGLRFPLRAGLFLLAGLLCIVGAAACFTYLIQNQIPESLLELKEKYPQTAAFVDSYPWKKNLSFSLDLSEEVAAGTVPLFLQWDERWGYRTYGNNFFAVNGCGPTCLSMVVCGLTGNTDWNPYAVGVFSENSGYYVPGEGTAWSLMTEGAASLGLVSQCGEASAAYISGQLSQGHPIICSMYPGDFTYTGHFIVLTEVDEAGNVAVNDPNSRENSERHWRMEELLPQIHALWSFSEH</sequence>
<keyword evidence="1" id="KW-0812">Transmembrane</keyword>
<dbReference type="InterPro" id="IPR039564">
    <property type="entry name" value="Peptidase_C39-like"/>
</dbReference>
<accession>A0A9D1D8G0</accession>
<evidence type="ECO:0000313" key="3">
    <source>
        <dbReference type="EMBL" id="HIR13260.1"/>
    </source>
</evidence>
<gene>
    <name evidence="3" type="ORF">IAB31_04975</name>
</gene>
<name>A0A9D1D8G0_9FIRM</name>
<feature type="domain" description="Peptidase C39-like" evidence="2">
    <location>
        <begin position="91"/>
        <end position="225"/>
    </location>
</feature>
<dbReference type="EMBL" id="DVGK01000058">
    <property type="protein sequence ID" value="HIR13260.1"/>
    <property type="molecule type" value="Genomic_DNA"/>
</dbReference>
<evidence type="ECO:0000259" key="2">
    <source>
        <dbReference type="Pfam" id="PF13529"/>
    </source>
</evidence>
<keyword evidence="1" id="KW-0472">Membrane</keyword>
<organism evidence="3 4">
    <name type="scientific">Candidatus Choladousia intestinavium</name>
    <dbReference type="NCBI Taxonomy" id="2840727"/>
    <lineage>
        <taxon>Bacteria</taxon>
        <taxon>Bacillati</taxon>
        <taxon>Bacillota</taxon>
        <taxon>Clostridia</taxon>
        <taxon>Lachnospirales</taxon>
        <taxon>Lachnospiraceae</taxon>
        <taxon>Lachnospiraceae incertae sedis</taxon>
        <taxon>Candidatus Choladousia</taxon>
    </lineage>
</organism>
<dbReference type="Proteomes" id="UP000886757">
    <property type="component" value="Unassembled WGS sequence"/>
</dbReference>
<dbReference type="Pfam" id="PF13529">
    <property type="entry name" value="Peptidase_C39_2"/>
    <property type="match status" value="1"/>
</dbReference>
<feature type="transmembrane region" description="Helical" evidence="1">
    <location>
        <begin position="20"/>
        <end position="46"/>
    </location>
</feature>
<evidence type="ECO:0000313" key="4">
    <source>
        <dbReference type="Proteomes" id="UP000886757"/>
    </source>
</evidence>
<reference evidence="3" key="2">
    <citation type="journal article" date="2021" name="PeerJ">
        <title>Extensive microbial diversity within the chicken gut microbiome revealed by metagenomics and culture.</title>
        <authorList>
            <person name="Gilroy R."/>
            <person name="Ravi A."/>
            <person name="Getino M."/>
            <person name="Pursley I."/>
            <person name="Horton D.L."/>
            <person name="Alikhan N.F."/>
            <person name="Baker D."/>
            <person name="Gharbi K."/>
            <person name="Hall N."/>
            <person name="Watson M."/>
            <person name="Adriaenssens E.M."/>
            <person name="Foster-Nyarko E."/>
            <person name="Jarju S."/>
            <person name="Secka A."/>
            <person name="Antonio M."/>
            <person name="Oren A."/>
            <person name="Chaudhuri R.R."/>
            <person name="La Ragione R."/>
            <person name="Hildebrand F."/>
            <person name="Pallen M.J."/>
        </authorList>
    </citation>
    <scope>NUCLEOTIDE SEQUENCE</scope>
    <source>
        <strain evidence="3">ChiSjej4B22-8148</strain>
    </source>
</reference>
<comment type="caution">
    <text evidence="3">The sequence shown here is derived from an EMBL/GenBank/DDBJ whole genome shotgun (WGS) entry which is preliminary data.</text>
</comment>
<proteinExistence type="predicted"/>
<evidence type="ECO:0000256" key="1">
    <source>
        <dbReference type="SAM" id="Phobius"/>
    </source>
</evidence>
<keyword evidence="1" id="KW-1133">Transmembrane helix</keyword>
<reference evidence="3" key="1">
    <citation type="submission" date="2020-10" db="EMBL/GenBank/DDBJ databases">
        <authorList>
            <person name="Gilroy R."/>
        </authorList>
    </citation>
    <scope>NUCLEOTIDE SEQUENCE</scope>
    <source>
        <strain evidence="3">ChiSjej4B22-8148</strain>
    </source>
</reference>
<dbReference type="AlphaFoldDB" id="A0A9D1D8G0"/>
<protein>
    <submittedName>
        <fullName evidence="3">C39 family peptidase</fullName>
    </submittedName>
</protein>
<dbReference type="Gene3D" id="3.90.70.10">
    <property type="entry name" value="Cysteine proteinases"/>
    <property type="match status" value="1"/>
</dbReference>